<evidence type="ECO:0000256" key="7">
    <source>
        <dbReference type="ARBA" id="ARBA00022801"/>
    </source>
</evidence>
<dbReference type="GO" id="GO:0005829">
    <property type="term" value="C:cytosol"/>
    <property type="evidence" value="ECO:0007669"/>
    <property type="project" value="TreeGrafter"/>
</dbReference>
<comment type="subunit">
    <text evidence="12">Homotetramer.</text>
</comment>
<dbReference type="PANTHER" id="PTHR11556">
    <property type="entry name" value="FRUCTOSE-1,6-BISPHOSPHATASE-RELATED"/>
    <property type="match status" value="1"/>
</dbReference>
<evidence type="ECO:0000256" key="9">
    <source>
        <dbReference type="ARBA" id="ARBA00023277"/>
    </source>
</evidence>
<evidence type="ECO:0000256" key="10">
    <source>
        <dbReference type="ARBA" id="ARBA00072069"/>
    </source>
</evidence>
<evidence type="ECO:0000256" key="13">
    <source>
        <dbReference type="RuleBase" id="RU000508"/>
    </source>
</evidence>
<dbReference type="InterPro" id="IPR020548">
    <property type="entry name" value="Fructose_bisphosphatase_AS"/>
</dbReference>
<dbReference type="GO" id="GO:0006000">
    <property type="term" value="P:fructose metabolic process"/>
    <property type="evidence" value="ECO:0007669"/>
    <property type="project" value="TreeGrafter"/>
</dbReference>
<comment type="similarity">
    <text evidence="3 12 13">Belongs to the FBPase class 1 family.</text>
</comment>
<evidence type="ECO:0000256" key="3">
    <source>
        <dbReference type="ARBA" id="ARBA00010941"/>
    </source>
</evidence>
<dbReference type="SUPFAM" id="SSF56655">
    <property type="entry name" value="Carbohydrate phosphatase"/>
    <property type="match status" value="1"/>
</dbReference>
<evidence type="ECO:0000256" key="4">
    <source>
        <dbReference type="ARBA" id="ARBA00013093"/>
    </source>
</evidence>
<evidence type="ECO:0000256" key="12">
    <source>
        <dbReference type="HAMAP-Rule" id="MF_01855"/>
    </source>
</evidence>
<proteinExistence type="inferred from homology"/>
<protein>
    <recommendedName>
        <fullName evidence="10 12">Fructose-1,6-bisphosphatase class 1</fullName>
        <shortName evidence="12">FBPase class 1</shortName>
        <ecNumber evidence="4 12">3.1.3.11</ecNumber>
    </recommendedName>
    <alternativeName>
        <fullName evidence="11 12">D-fructose-1,6-bisphosphate 1-phosphohydrolase class 1</fullName>
    </alternativeName>
</protein>
<feature type="binding site" evidence="12">
    <location>
        <position position="243"/>
    </location>
    <ligand>
        <name>substrate</name>
    </ligand>
</feature>
<keyword evidence="9 12" id="KW-0119">Carbohydrate metabolism</keyword>
<dbReference type="GO" id="GO:0005986">
    <property type="term" value="P:sucrose biosynthetic process"/>
    <property type="evidence" value="ECO:0007669"/>
    <property type="project" value="TreeGrafter"/>
</dbReference>
<organism evidence="16 17">
    <name type="scientific">Candidatus Scalindua japonica</name>
    <dbReference type="NCBI Taxonomy" id="1284222"/>
    <lineage>
        <taxon>Bacteria</taxon>
        <taxon>Pseudomonadati</taxon>
        <taxon>Planctomycetota</taxon>
        <taxon>Candidatus Brocadiia</taxon>
        <taxon>Candidatus Brocadiales</taxon>
        <taxon>Candidatus Scalinduaceae</taxon>
        <taxon>Candidatus Scalindua</taxon>
    </lineage>
</organism>
<dbReference type="InterPro" id="IPR033391">
    <property type="entry name" value="FBPase_N"/>
</dbReference>
<dbReference type="GO" id="GO:0000287">
    <property type="term" value="F:magnesium ion binding"/>
    <property type="evidence" value="ECO:0007669"/>
    <property type="project" value="UniProtKB-UniRule"/>
</dbReference>
<accession>A0A286U3S3</accession>
<dbReference type="GO" id="GO:0042132">
    <property type="term" value="F:fructose 1,6-bisphosphate 1-phosphatase activity"/>
    <property type="evidence" value="ECO:0007669"/>
    <property type="project" value="UniProtKB-UniRule"/>
</dbReference>
<dbReference type="FunFam" id="3.30.540.10:FF:000002">
    <property type="entry name" value="Fructose-1,6-bisphosphatase class 1"/>
    <property type="match status" value="1"/>
</dbReference>
<evidence type="ECO:0000256" key="11">
    <source>
        <dbReference type="ARBA" id="ARBA00081210"/>
    </source>
</evidence>
<evidence type="ECO:0000313" key="16">
    <source>
        <dbReference type="EMBL" id="GAX62721.1"/>
    </source>
</evidence>
<dbReference type="Pfam" id="PF00316">
    <property type="entry name" value="FBPase"/>
    <property type="match status" value="1"/>
</dbReference>
<dbReference type="Proteomes" id="UP000218542">
    <property type="component" value="Unassembled WGS sequence"/>
</dbReference>
<feature type="binding site" evidence="12">
    <location>
        <position position="118"/>
    </location>
    <ligand>
        <name>Mg(2+)</name>
        <dbReference type="ChEBI" id="CHEBI:18420"/>
        <label>2</label>
    </ligand>
</feature>
<keyword evidence="7 12" id="KW-0378">Hydrolase</keyword>
<keyword evidence="17" id="KW-1185">Reference proteome</keyword>
<feature type="domain" description="Fructose-1-6-bisphosphatase class 1 C-terminal" evidence="15">
    <location>
        <begin position="201"/>
        <end position="332"/>
    </location>
</feature>
<feature type="binding site" evidence="12">
    <location>
        <position position="115"/>
    </location>
    <ligand>
        <name>Mg(2+)</name>
        <dbReference type="ChEBI" id="CHEBI:18420"/>
        <label>2</label>
    </ligand>
</feature>
<feature type="binding site" evidence="12">
    <location>
        <position position="93"/>
    </location>
    <ligand>
        <name>Mg(2+)</name>
        <dbReference type="ChEBI" id="CHEBI:18420"/>
        <label>1</label>
    </ligand>
</feature>
<dbReference type="Gene3D" id="3.30.540.10">
    <property type="entry name" value="Fructose-1,6-Bisphosphatase, subunit A, domain 1"/>
    <property type="match status" value="1"/>
</dbReference>
<dbReference type="EMBL" id="BAOS01000040">
    <property type="protein sequence ID" value="GAX62721.1"/>
    <property type="molecule type" value="Genomic_DNA"/>
</dbReference>
<keyword evidence="6 12" id="KW-0479">Metal-binding</keyword>
<dbReference type="GO" id="GO:0006002">
    <property type="term" value="P:fructose 6-phosphate metabolic process"/>
    <property type="evidence" value="ECO:0007669"/>
    <property type="project" value="TreeGrafter"/>
</dbReference>
<dbReference type="NCBIfam" id="NF006778">
    <property type="entry name" value="PRK09293.1-1"/>
    <property type="match status" value="1"/>
</dbReference>
<evidence type="ECO:0000256" key="8">
    <source>
        <dbReference type="ARBA" id="ARBA00022842"/>
    </source>
</evidence>
<dbReference type="InterPro" id="IPR000146">
    <property type="entry name" value="FBPase_class-1"/>
</dbReference>
<feature type="binding site" evidence="12">
    <location>
        <begin position="118"/>
        <end position="121"/>
    </location>
    <ligand>
        <name>substrate</name>
    </ligand>
</feature>
<keyword evidence="8 12" id="KW-0460">Magnesium</keyword>
<feature type="domain" description="Fructose-1-6-bisphosphatase class I N-terminal" evidence="14">
    <location>
        <begin position="7"/>
        <end position="195"/>
    </location>
</feature>
<dbReference type="InterPro" id="IPR044015">
    <property type="entry name" value="FBPase_C_dom"/>
</dbReference>
<dbReference type="GO" id="GO:0006094">
    <property type="term" value="P:gluconeogenesis"/>
    <property type="evidence" value="ECO:0007669"/>
    <property type="project" value="UniProtKB-UniRule"/>
</dbReference>
<evidence type="ECO:0000313" key="17">
    <source>
        <dbReference type="Proteomes" id="UP000218542"/>
    </source>
</evidence>
<dbReference type="AlphaFoldDB" id="A0A286U3S3"/>
<comment type="cofactor">
    <cofactor evidence="12">
        <name>Mg(2+)</name>
        <dbReference type="ChEBI" id="CHEBI:18420"/>
    </cofactor>
    <text evidence="12">Binds 2 magnesium ions per subunit.</text>
</comment>
<dbReference type="CDD" id="cd00354">
    <property type="entry name" value="FBPase"/>
    <property type="match status" value="1"/>
</dbReference>
<dbReference type="PANTHER" id="PTHR11556:SF35">
    <property type="entry name" value="SEDOHEPTULOSE-1,7-BISPHOSPHATASE, CHLOROPLASTIC"/>
    <property type="match status" value="1"/>
</dbReference>
<dbReference type="NCBIfam" id="NF006779">
    <property type="entry name" value="PRK09293.1-3"/>
    <property type="match status" value="1"/>
</dbReference>
<evidence type="ECO:0000256" key="2">
    <source>
        <dbReference type="ARBA" id="ARBA00005215"/>
    </source>
</evidence>
<reference evidence="17" key="1">
    <citation type="journal article" date="2017" name="Environ. Microbiol. Rep.">
        <title>Genetic Diversity of Marine Anaerobic Ammonium-Oxidizing Bacteria as Revealed by Genomic and Proteomic Analyses of 'Candidatus Scalindua japonica'.</title>
        <authorList>
            <person name="Oshiki M."/>
            <person name="Mizuto K."/>
            <person name="Kimura Z."/>
            <person name="Kindaichi T."/>
            <person name="Satoh H."/>
            <person name="Okabe S."/>
        </authorList>
    </citation>
    <scope>NUCLEOTIDE SEQUENCE [LARGE SCALE GENOMIC DNA]</scope>
    <source>
        <strain evidence="17">husup-a2</strain>
    </source>
</reference>
<evidence type="ECO:0000259" key="15">
    <source>
        <dbReference type="Pfam" id="PF18913"/>
    </source>
</evidence>
<keyword evidence="5 12" id="KW-0963">Cytoplasm</keyword>
<comment type="subcellular location">
    <subcellularLocation>
        <location evidence="12">Cytoplasm</location>
    </subcellularLocation>
</comment>
<evidence type="ECO:0000256" key="6">
    <source>
        <dbReference type="ARBA" id="ARBA00022723"/>
    </source>
</evidence>
<dbReference type="PRINTS" id="PR00115">
    <property type="entry name" value="F16BPHPHTASE"/>
</dbReference>
<evidence type="ECO:0000256" key="1">
    <source>
        <dbReference type="ARBA" id="ARBA00001273"/>
    </source>
</evidence>
<gene>
    <name evidence="12" type="primary">fbp</name>
    <name evidence="16" type="ORF">SCALIN_C40_0010</name>
</gene>
<comment type="pathway">
    <text evidence="2">Carbohydrate biosynthesis; Calvin cycle.</text>
</comment>
<dbReference type="FunFam" id="3.40.190.80:FF:000001">
    <property type="entry name" value="Fructose-1,6-bisphosphatase class 1"/>
    <property type="match status" value="1"/>
</dbReference>
<dbReference type="PROSITE" id="PS00124">
    <property type="entry name" value="FBPASE"/>
    <property type="match status" value="1"/>
</dbReference>
<dbReference type="Gene3D" id="3.40.190.80">
    <property type="match status" value="1"/>
</dbReference>
<feature type="binding site" evidence="12">
    <location>
        <position position="210"/>
    </location>
    <ligand>
        <name>substrate</name>
    </ligand>
</feature>
<feature type="binding site" evidence="12">
    <location>
        <position position="276"/>
    </location>
    <ligand>
        <name>substrate</name>
    </ligand>
</feature>
<dbReference type="PIRSF" id="PIRSF000904">
    <property type="entry name" value="FBPtase_SBPase"/>
    <property type="match status" value="1"/>
</dbReference>
<sequence>MGQKGMSVQRHIVEQERDFPKATGNLTGLLMDLIYAAKIISREVNKAGLVDVLGLTGTENIHGEEVKKLDEYANDRLFKAMDHGGHLCIMASEERDDVIHIPDKFPKGNYVLLFDPLDGSSNIDANVSIGTIFSIHRKKTDGEKGTLEDCLQKGSDQVAAGYIIYGSSTMLVFTTGQGVNGYTLDPSVGEFILSHIDIKTPSKGKIYSANEGNSKFWDEGTRKYIDYLKEKDSNSGRPYSLRYIGSLVADFHRNLLYGGIFLYPADYKNPDKPKGKLRLLYEASPLAFIVEQAGGMATSGKENIMDIVPTELHQKVPLIIGSREDVLTYQKFISENA</sequence>
<dbReference type="EC" id="3.1.3.11" evidence="4 12"/>
<comment type="caution">
    <text evidence="12">Lacks conserved residue(s) required for the propagation of feature annotation.</text>
</comment>
<evidence type="ECO:0000256" key="5">
    <source>
        <dbReference type="ARBA" id="ARBA00022490"/>
    </source>
</evidence>
<name>A0A286U3S3_9BACT</name>
<comment type="caution">
    <text evidence="16">The sequence shown here is derived from an EMBL/GenBank/DDBJ whole genome shotgun (WGS) entry which is preliminary data.</text>
</comment>
<dbReference type="InterPro" id="IPR028343">
    <property type="entry name" value="FBPtase"/>
</dbReference>
<evidence type="ECO:0000259" key="14">
    <source>
        <dbReference type="Pfam" id="PF00316"/>
    </source>
</evidence>
<dbReference type="PIRSF" id="PIRSF500210">
    <property type="entry name" value="FBPtase"/>
    <property type="match status" value="1"/>
</dbReference>
<dbReference type="Pfam" id="PF18913">
    <property type="entry name" value="FBPase_C"/>
    <property type="match status" value="1"/>
</dbReference>
<feature type="binding site" evidence="12">
    <location>
        <position position="282"/>
    </location>
    <ligand>
        <name>Mg(2+)</name>
        <dbReference type="ChEBI" id="CHEBI:18420"/>
        <label>2</label>
    </ligand>
</feature>
<dbReference type="GO" id="GO:0030388">
    <property type="term" value="P:fructose 1,6-bisphosphate metabolic process"/>
    <property type="evidence" value="ECO:0007669"/>
    <property type="project" value="TreeGrafter"/>
</dbReference>
<feature type="binding site" evidence="12">
    <location>
        <position position="115"/>
    </location>
    <ligand>
        <name>Mg(2+)</name>
        <dbReference type="ChEBI" id="CHEBI:18420"/>
        <label>1</label>
    </ligand>
</feature>
<comment type="catalytic activity">
    <reaction evidence="1 12">
        <text>beta-D-fructose 1,6-bisphosphate + H2O = beta-D-fructose 6-phosphate + phosphate</text>
        <dbReference type="Rhea" id="RHEA:11064"/>
        <dbReference type="ChEBI" id="CHEBI:15377"/>
        <dbReference type="ChEBI" id="CHEBI:32966"/>
        <dbReference type="ChEBI" id="CHEBI:43474"/>
        <dbReference type="ChEBI" id="CHEBI:57634"/>
        <dbReference type="EC" id="3.1.3.11"/>
    </reaction>
</comment>
<feature type="binding site" evidence="12">
    <location>
        <position position="117"/>
    </location>
    <ligand>
        <name>Mg(2+)</name>
        <dbReference type="ChEBI" id="CHEBI:18420"/>
        <label>1</label>
    </ligand>
</feature>
<dbReference type="HAMAP" id="MF_01855">
    <property type="entry name" value="FBPase_class1"/>
    <property type="match status" value="1"/>
</dbReference>